<dbReference type="AlphaFoldDB" id="A0A0F9F266"/>
<name>A0A0F9F266_9ZZZZ</name>
<accession>A0A0F9F266</accession>
<proteinExistence type="predicted"/>
<comment type="caution">
    <text evidence="1">The sequence shown here is derived from an EMBL/GenBank/DDBJ whole genome shotgun (WGS) entry which is preliminary data.</text>
</comment>
<sequence length="56" mass="6493">MSGQGRAHYFSMGKRGFKQAVIHLLETEYKIVGNHQNCRWKPHPLRVVRKAASSER</sequence>
<protein>
    <submittedName>
        <fullName evidence="1">Uncharacterized protein</fullName>
    </submittedName>
</protein>
<evidence type="ECO:0000313" key="1">
    <source>
        <dbReference type="EMBL" id="KKL51320.1"/>
    </source>
</evidence>
<gene>
    <name evidence="1" type="ORF">LCGC14_2296660</name>
</gene>
<dbReference type="EMBL" id="LAZR01032293">
    <property type="protein sequence ID" value="KKL51320.1"/>
    <property type="molecule type" value="Genomic_DNA"/>
</dbReference>
<reference evidence="1" key="1">
    <citation type="journal article" date="2015" name="Nature">
        <title>Complex archaea that bridge the gap between prokaryotes and eukaryotes.</title>
        <authorList>
            <person name="Spang A."/>
            <person name="Saw J.H."/>
            <person name="Jorgensen S.L."/>
            <person name="Zaremba-Niedzwiedzka K."/>
            <person name="Martijn J."/>
            <person name="Lind A.E."/>
            <person name="van Eijk R."/>
            <person name="Schleper C."/>
            <person name="Guy L."/>
            <person name="Ettema T.J."/>
        </authorList>
    </citation>
    <scope>NUCLEOTIDE SEQUENCE</scope>
</reference>
<organism evidence="1">
    <name type="scientific">marine sediment metagenome</name>
    <dbReference type="NCBI Taxonomy" id="412755"/>
    <lineage>
        <taxon>unclassified sequences</taxon>
        <taxon>metagenomes</taxon>
        <taxon>ecological metagenomes</taxon>
    </lineage>
</organism>